<comment type="caution">
    <text evidence="1">The sequence shown here is derived from an EMBL/GenBank/DDBJ whole genome shotgun (WGS) entry which is preliminary data.</text>
</comment>
<keyword evidence="2" id="KW-1185">Reference proteome</keyword>
<reference evidence="1 2" key="1">
    <citation type="journal article" date="2020" name="Mol. Biol. Evol.">
        <title>Distinct Expression and Methylation Patterns for Genes with Different Fates following a Single Whole-Genome Duplication in Flowering Plants.</title>
        <authorList>
            <person name="Shi T."/>
            <person name="Rahmani R.S."/>
            <person name="Gugger P.F."/>
            <person name="Wang M."/>
            <person name="Li H."/>
            <person name="Zhang Y."/>
            <person name="Li Z."/>
            <person name="Wang Q."/>
            <person name="Van de Peer Y."/>
            <person name="Marchal K."/>
            <person name="Chen J."/>
        </authorList>
    </citation>
    <scope>NUCLEOTIDE SEQUENCE [LARGE SCALE GENOMIC DNA]</scope>
    <source>
        <tissue evidence="1">Leaf</tissue>
    </source>
</reference>
<dbReference type="Proteomes" id="UP000607653">
    <property type="component" value="Unassembled WGS sequence"/>
</dbReference>
<protein>
    <submittedName>
        <fullName evidence="1">Uncharacterized protein</fullName>
    </submittedName>
</protein>
<accession>A0A822ZNA7</accession>
<dbReference type="AlphaFoldDB" id="A0A822ZNA7"/>
<sequence>MIQYSNPEKHIVHGSNICFGVIESIGRLMQVSASSMLWLVIFIAPY</sequence>
<name>A0A822ZNA7_NELNU</name>
<gene>
    <name evidence="1" type="ORF">HUJ06_003251</name>
</gene>
<evidence type="ECO:0000313" key="2">
    <source>
        <dbReference type="Proteomes" id="UP000607653"/>
    </source>
</evidence>
<dbReference type="EMBL" id="DUZY01000007">
    <property type="protein sequence ID" value="DAD45021.1"/>
    <property type="molecule type" value="Genomic_DNA"/>
</dbReference>
<proteinExistence type="predicted"/>
<organism evidence="1 2">
    <name type="scientific">Nelumbo nucifera</name>
    <name type="common">Sacred lotus</name>
    <dbReference type="NCBI Taxonomy" id="4432"/>
    <lineage>
        <taxon>Eukaryota</taxon>
        <taxon>Viridiplantae</taxon>
        <taxon>Streptophyta</taxon>
        <taxon>Embryophyta</taxon>
        <taxon>Tracheophyta</taxon>
        <taxon>Spermatophyta</taxon>
        <taxon>Magnoliopsida</taxon>
        <taxon>Proteales</taxon>
        <taxon>Nelumbonaceae</taxon>
        <taxon>Nelumbo</taxon>
    </lineage>
</organism>
<evidence type="ECO:0000313" key="1">
    <source>
        <dbReference type="EMBL" id="DAD45021.1"/>
    </source>
</evidence>